<evidence type="ECO:0000313" key="2">
    <source>
        <dbReference type="EMBL" id="MFC0477971.1"/>
    </source>
</evidence>
<dbReference type="Pfam" id="PF14344">
    <property type="entry name" value="DUF4397"/>
    <property type="match status" value="1"/>
</dbReference>
<dbReference type="RefSeq" id="WP_377059121.1">
    <property type="nucleotide sequence ID" value="NZ_JBHLUU010000126.1"/>
</dbReference>
<sequence>MSDYRNHDDYLHKAARYDLLAQYYKYLDPSMHIHYYQKHIRYMNKAMSSLRAQSVANYYQSNSPARIRVLHASPDAPKVDVYINGNRILRDFPFKETSNYLSLPAGKYQVDIYPAGDMVSTVLSRKVTVEAGKQYTLAATDMVEKLKLVELEDNPSIPSGETKVRFVHLSPDTQPVDIAVKNGDVVFRNIGFRHSSDYLALSPLTVDLEVRATGTKDVLLPLPALSFQKNQVYTLVAVGLSKGEPSIEPIVLTERE</sequence>
<evidence type="ECO:0000313" key="3">
    <source>
        <dbReference type="Proteomes" id="UP001589738"/>
    </source>
</evidence>
<dbReference type="EMBL" id="JBHLUU010000126">
    <property type="protein sequence ID" value="MFC0477971.1"/>
    <property type="molecule type" value="Genomic_DNA"/>
</dbReference>
<proteinExistence type="predicted"/>
<accession>A0ABV6KXB3</accession>
<protein>
    <submittedName>
        <fullName evidence="2">DUF4397 domain-containing protein</fullName>
    </submittedName>
</protein>
<comment type="caution">
    <text evidence="2">The sequence shown here is derived from an EMBL/GenBank/DDBJ whole genome shotgun (WGS) entry which is preliminary data.</text>
</comment>
<dbReference type="InterPro" id="IPR025510">
    <property type="entry name" value="DUF4397"/>
</dbReference>
<reference evidence="2 3" key="1">
    <citation type="submission" date="2024-09" db="EMBL/GenBank/DDBJ databases">
        <authorList>
            <person name="Sun Q."/>
            <person name="Mori K."/>
        </authorList>
    </citation>
    <scope>NUCLEOTIDE SEQUENCE [LARGE SCALE GENOMIC DNA]</scope>
    <source>
        <strain evidence="2 3">CGMCC 1.9126</strain>
    </source>
</reference>
<keyword evidence="3" id="KW-1185">Reference proteome</keyword>
<organism evidence="2 3">
    <name type="scientific">Robertmurraya beringensis</name>
    <dbReference type="NCBI Taxonomy" id="641660"/>
    <lineage>
        <taxon>Bacteria</taxon>
        <taxon>Bacillati</taxon>
        <taxon>Bacillota</taxon>
        <taxon>Bacilli</taxon>
        <taxon>Bacillales</taxon>
        <taxon>Bacillaceae</taxon>
        <taxon>Robertmurraya</taxon>
    </lineage>
</organism>
<feature type="domain" description="DUF4397" evidence="1">
    <location>
        <begin position="65"/>
        <end position="179"/>
    </location>
</feature>
<evidence type="ECO:0000259" key="1">
    <source>
        <dbReference type="Pfam" id="PF14344"/>
    </source>
</evidence>
<name>A0ABV6KXB3_9BACI</name>
<dbReference type="Proteomes" id="UP001589738">
    <property type="component" value="Unassembled WGS sequence"/>
</dbReference>
<gene>
    <name evidence="2" type="ORF">ACFFHF_22540</name>
</gene>